<dbReference type="Proteomes" id="UP000282433">
    <property type="component" value="Chromosome"/>
</dbReference>
<dbReference type="EMBL" id="LR134162">
    <property type="protein sequence ID" value="VEB05388.1"/>
    <property type="molecule type" value="Genomic_DNA"/>
</dbReference>
<feature type="transmembrane region" description="Helical" evidence="2">
    <location>
        <begin position="36"/>
        <end position="54"/>
    </location>
</feature>
<feature type="region of interest" description="Disordered" evidence="1">
    <location>
        <begin position="1"/>
        <end position="23"/>
    </location>
</feature>
<reference evidence="3 4" key="1">
    <citation type="submission" date="2018-12" db="EMBL/GenBank/DDBJ databases">
        <authorList>
            <consortium name="Pathogen Informatics"/>
        </authorList>
    </citation>
    <scope>NUCLEOTIDE SEQUENCE [LARGE SCALE GENOMIC DNA]</scope>
    <source>
        <strain evidence="3 4">NCTC13635</strain>
    </source>
</reference>
<proteinExistence type="predicted"/>
<keyword evidence="2" id="KW-0812">Transmembrane</keyword>
<organism evidence="3 4">
    <name type="scientific">Klebsiella pneumoniae</name>
    <dbReference type="NCBI Taxonomy" id="573"/>
    <lineage>
        <taxon>Bacteria</taxon>
        <taxon>Pseudomonadati</taxon>
        <taxon>Pseudomonadota</taxon>
        <taxon>Gammaproteobacteria</taxon>
        <taxon>Enterobacterales</taxon>
        <taxon>Enterobacteriaceae</taxon>
        <taxon>Klebsiella/Raoultella group</taxon>
        <taxon>Klebsiella</taxon>
        <taxon>Klebsiella pneumoniae complex</taxon>
    </lineage>
</organism>
<keyword evidence="2" id="KW-0472">Membrane</keyword>
<gene>
    <name evidence="3" type="primary">pulB_1</name>
    <name evidence="3" type="ORF">NCTC13635_05194</name>
</gene>
<sequence length="80" mass="9226">MIVRDDSERGIPPLVTHQPPSSMDDAPVIRGRMVQIPGWIIPLYAGLFIALGWFGGEQWRHPAPAAKRCPCRWRMRRFCR</sequence>
<evidence type="ECO:0000313" key="4">
    <source>
        <dbReference type="Proteomes" id="UP000282433"/>
    </source>
</evidence>
<evidence type="ECO:0000313" key="3">
    <source>
        <dbReference type="EMBL" id="VEB05388.1"/>
    </source>
</evidence>
<dbReference type="AlphaFoldDB" id="A0A3S4KI77"/>
<evidence type="ECO:0000256" key="1">
    <source>
        <dbReference type="SAM" id="MobiDB-lite"/>
    </source>
</evidence>
<evidence type="ECO:0000256" key="2">
    <source>
        <dbReference type="SAM" id="Phobius"/>
    </source>
</evidence>
<protein>
    <submittedName>
        <fullName evidence="3">Pullulanase-specific type II secretion system component B</fullName>
    </submittedName>
</protein>
<keyword evidence="2" id="KW-1133">Transmembrane helix</keyword>
<name>A0A3S4KI77_KLEPN</name>
<accession>A0A3S4KI77</accession>